<dbReference type="AlphaFoldDB" id="A0A3D8Y787"/>
<proteinExistence type="predicted"/>
<evidence type="ECO:0000313" key="4">
    <source>
        <dbReference type="Proteomes" id="UP000256373"/>
    </source>
</evidence>
<dbReference type="Gene3D" id="2.60.40.1260">
    <property type="entry name" value="Lamin Tail domain"/>
    <property type="match status" value="2"/>
</dbReference>
<name>A0A3D8Y787_9BACT</name>
<dbReference type="PROSITE" id="PS51841">
    <property type="entry name" value="LTD"/>
    <property type="match status" value="2"/>
</dbReference>
<dbReference type="EMBL" id="QNUL01000018">
    <property type="protein sequence ID" value="REA58829.1"/>
    <property type="molecule type" value="Genomic_DNA"/>
</dbReference>
<dbReference type="InterPro" id="IPR036415">
    <property type="entry name" value="Lamin_tail_dom_sf"/>
</dbReference>
<evidence type="ECO:0000256" key="1">
    <source>
        <dbReference type="ARBA" id="ARBA00022729"/>
    </source>
</evidence>
<dbReference type="Gene3D" id="2.60.40.1220">
    <property type="match status" value="1"/>
</dbReference>
<dbReference type="Pfam" id="PF13585">
    <property type="entry name" value="CHU_C"/>
    <property type="match status" value="1"/>
</dbReference>
<accession>A0A3D8Y787</accession>
<reference evidence="3 4" key="1">
    <citation type="submission" date="2018-07" db="EMBL/GenBank/DDBJ databases">
        <title>Dyadobacter roseus sp. nov., isolated from rose rhizosphere soil.</title>
        <authorList>
            <person name="Chen L."/>
        </authorList>
    </citation>
    <scope>NUCLEOTIDE SEQUENCE [LARGE SCALE GENOMIC DNA]</scope>
    <source>
        <strain evidence="3 4">RS19</strain>
    </source>
</reference>
<gene>
    <name evidence="3" type="ORF">DSL64_19350</name>
</gene>
<evidence type="ECO:0000313" key="3">
    <source>
        <dbReference type="EMBL" id="REA58829.1"/>
    </source>
</evidence>
<keyword evidence="4" id="KW-1185">Reference proteome</keyword>
<dbReference type="SUPFAM" id="SSF74853">
    <property type="entry name" value="Lamin A/C globular tail domain"/>
    <property type="match status" value="2"/>
</dbReference>
<evidence type="ECO:0000259" key="2">
    <source>
        <dbReference type="PROSITE" id="PS51841"/>
    </source>
</evidence>
<dbReference type="Gene3D" id="2.60.40.4070">
    <property type="match status" value="1"/>
</dbReference>
<dbReference type="Pfam" id="PF00932">
    <property type="entry name" value="LTD"/>
    <property type="match status" value="2"/>
</dbReference>
<dbReference type="Proteomes" id="UP000256373">
    <property type="component" value="Unassembled WGS sequence"/>
</dbReference>
<comment type="caution">
    <text evidence="3">The sequence shown here is derived from an EMBL/GenBank/DDBJ whole genome shotgun (WGS) entry which is preliminary data.</text>
</comment>
<dbReference type="InterPro" id="IPR001322">
    <property type="entry name" value="Lamin_tail_dom"/>
</dbReference>
<feature type="domain" description="LTD" evidence="2">
    <location>
        <begin position="289"/>
        <end position="422"/>
    </location>
</feature>
<keyword evidence="1" id="KW-0732">Signal</keyword>
<organism evidence="3 4">
    <name type="scientific">Dyadobacter luteus</name>
    <dbReference type="NCBI Taxonomy" id="2259619"/>
    <lineage>
        <taxon>Bacteria</taxon>
        <taxon>Pseudomonadati</taxon>
        <taxon>Bacteroidota</taxon>
        <taxon>Cytophagia</taxon>
        <taxon>Cytophagales</taxon>
        <taxon>Spirosomataceae</taxon>
        <taxon>Dyadobacter</taxon>
    </lineage>
</organism>
<protein>
    <recommendedName>
        <fullName evidence="2">LTD domain-containing protein</fullName>
    </recommendedName>
</protein>
<feature type="domain" description="LTD" evidence="2">
    <location>
        <begin position="24"/>
        <end position="138"/>
    </location>
</feature>
<sequence length="568" mass="63036">MGFGMAAIILRLVIALVLCPLFSSGQAYQSVIITEIMADPTPVIGLPEVEYIEIYNNSDNSISLKDWKLEMGSRSVKLPDSIIPASSYVIVCHRNNSPVLLPYGAVVGLNTFSLTNDGMLLSLFNVKNQLVYSVTYQARWWEAGKRNGGYALEIVDVGHPCGGQELWQTSVNETGGTPGKPNSIQKQLIDISPPVLERVDISGNKEFSLFFNKKLDSLNAVSAAIIEFAGRKIIRREVHLPDFKTLTFVLDEPILADQEYRLTIRNLADCAGNILRDEERMIALPVDADSADVVINEILFNPFEGGVDFVEFYNTSSRHVTLKNWSLGSRRSDNSISYVTITDQNVVLPAHGYLVLTSDVAVVKAQYPSDKSRSMLEMPSFPAYANASGEVLLRNQNQLIFDRFSYSEKMHHALLSNYKGVSLEKMNPCKSSDDASNWHSASSTSGYATPGFANSQFNEEIADETFSAVPEIFTPNGDGIDDSMQLTYRQNVAGRMAAIRIFNVNGRMVRFLANNQLMGTSGFIEWDGTDDRGVVVETGYYFIVADMFTTDGNIKRFRCKVVVATRER</sequence>
<dbReference type="InterPro" id="IPR014755">
    <property type="entry name" value="Cu-Rt/internalin_Ig-like"/>
</dbReference>